<keyword evidence="1" id="KW-1133">Transmembrane helix</keyword>
<sequence>MQLYLRDILAHLHIYRIGIFRCLKRPLFRIAVPSFGKENKTHLNLVKIMNERKQLLGLPQTALLHYSTWSRHLPFYEIFMNFIKNYSVIFIIRLFLYPMIIQRDNRQDLILVGSIAYLLHNLSAMVEQCQGIFNSYLLVKVQDALPVSTILTCTKHL</sequence>
<keyword evidence="3" id="KW-1185">Reference proteome</keyword>
<evidence type="ECO:0000256" key="1">
    <source>
        <dbReference type="SAM" id="Phobius"/>
    </source>
</evidence>
<protein>
    <submittedName>
        <fullName evidence="2">Uncharacterized protein</fullName>
    </submittedName>
</protein>
<reference evidence="2 3" key="1">
    <citation type="submission" date="2018-09" db="EMBL/GenBank/DDBJ databases">
        <title>Genomic Encyclopedia of Type Strains, Phase III (KMG-III): the genomes of soil and plant-associated and newly described type strains.</title>
        <authorList>
            <person name="Whitman W."/>
        </authorList>
    </citation>
    <scope>NUCLEOTIDE SEQUENCE [LARGE SCALE GENOMIC DNA]</scope>
    <source>
        <strain evidence="2 3">CECT 7938</strain>
    </source>
</reference>
<dbReference type="EMBL" id="RAPY01000004">
    <property type="protein sequence ID" value="RKE47167.1"/>
    <property type="molecule type" value="Genomic_DNA"/>
</dbReference>
<evidence type="ECO:0000313" key="2">
    <source>
        <dbReference type="EMBL" id="RKE47167.1"/>
    </source>
</evidence>
<proteinExistence type="predicted"/>
<name>A0A420ARY0_SPHD1</name>
<gene>
    <name evidence="2" type="ORF">DFQ12_4329</name>
</gene>
<accession>A0A420ARY0</accession>
<keyword evidence="1" id="KW-0472">Membrane</keyword>
<keyword evidence="1" id="KW-0812">Transmembrane</keyword>
<organism evidence="2 3">
    <name type="scientific">Sphingobacterium detergens</name>
    <dbReference type="NCBI Taxonomy" id="1145106"/>
    <lineage>
        <taxon>Bacteria</taxon>
        <taxon>Pseudomonadati</taxon>
        <taxon>Bacteroidota</taxon>
        <taxon>Sphingobacteriia</taxon>
        <taxon>Sphingobacteriales</taxon>
        <taxon>Sphingobacteriaceae</taxon>
        <taxon>Sphingobacterium</taxon>
    </lineage>
</organism>
<dbReference type="AlphaFoldDB" id="A0A420ARY0"/>
<dbReference type="Proteomes" id="UP000286246">
    <property type="component" value="Unassembled WGS sequence"/>
</dbReference>
<comment type="caution">
    <text evidence="2">The sequence shown here is derived from an EMBL/GenBank/DDBJ whole genome shotgun (WGS) entry which is preliminary data.</text>
</comment>
<feature type="transmembrane region" description="Helical" evidence="1">
    <location>
        <begin position="78"/>
        <end position="97"/>
    </location>
</feature>
<evidence type="ECO:0000313" key="3">
    <source>
        <dbReference type="Proteomes" id="UP000286246"/>
    </source>
</evidence>